<reference evidence="2 3" key="1">
    <citation type="submission" date="2018-07" db="EMBL/GenBank/DDBJ databases">
        <title>Genomic Encyclopedia of Type Strains, Phase IV (KMG-IV): sequencing the most valuable type-strain genomes for metagenomic binning, comparative biology and taxonomic classification.</title>
        <authorList>
            <person name="Goeker M."/>
        </authorList>
    </citation>
    <scope>NUCLEOTIDE SEQUENCE [LARGE SCALE GENOMIC DNA]</scope>
    <source>
        <strain evidence="2 3">DSM 21410</strain>
    </source>
</reference>
<protein>
    <submittedName>
        <fullName evidence="2">LytTr DNA-binding domain-containing protein</fullName>
    </submittedName>
</protein>
<sequence>MFMRTLKSFLINLDEVKEYVRTDGGSIKMKNGDLVGISSDKVSDFLHLMANLKRE</sequence>
<dbReference type="EMBL" id="QPJS01000002">
    <property type="protein sequence ID" value="RCX03909.1"/>
    <property type="molecule type" value="Genomic_DNA"/>
</dbReference>
<comment type="caution">
    <text evidence="2">The sequence shown here is derived from an EMBL/GenBank/DDBJ whole genome shotgun (WGS) entry which is preliminary data.</text>
</comment>
<keyword evidence="3" id="KW-1185">Reference proteome</keyword>
<evidence type="ECO:0000313" key="2">
    <source>
        <dbReference type="EMBL" id="RCX03909.1"/>
    </source>
</evidence>
<gene>
    <name evidence="2" type="ORF">DES35_102365</name>
</gene>
<evidence type="ECO:0000259" key="1">
    <source>
        <dbReference type="Pfam" id="PF04397"/>
    </source>
</evidence>
<dbReference type="AlphaFoldDB" id="A0A369A3U9"/>
<evidence type="ECO:0000313" key="3">
    <source>
        <dbReference type="Proteomes" id="UP000253517"/>
    </source>
</evidence>
<name>A0A369A3U9_9FLAO</name>
<dbReference type="Pfam" id="PF04397">
    <property type="entry name" value="LytTR"/>
    <property type="match status" value="1"/>
</dbReference>
<keyword evidence="2" id="KW-0238">DNA-binding</keyword>
<dbReference type="Gene3D" id="2.40.50.1020">
    <property type="entry name" value="LytTr DNA-binding domain"/>
    <property type="match status" value="1"/>
</dbReference>
<dbReference type="GO" id="GO:0003677">
    <property type="term" value="F:DNA binding"/>
    <property type="evidence" value="ECO:0007669"/>
    <property type="project" value="UniProtKB-KW"/>
</dbReference>
<proteinExistence type="predicted"/>
<dbReference type="Proteomes" id="UP000253517">
    <property type="component" value="Unassembled WGS sequence"/>
</dbReference>
<accession>A0A369A3U9</accession>
<feature type="domain" description="HTH LytTR-type" evidence="1">
    <location>
        <begin position="2"/>
        <end position="48"/>
    </location>
</feature>
<organism evidence="2 3">
    <name type="scientific">Schleiferia thermophila</name>
    <dbReference type="NCBI Taxonomy" id="884107"/>
    <lineage>
        <taxon>Bacteria</taxon>
        <taxon>Pseudomonadati</taxon>
        <taxon>Bacteroidota</taxon>
        <taxon>Flavobacteriia</taxon>
        <taxon>Flavobacteriales</taxon>
        <taxon>Schleiferiaceae</taxon>
        <taxon>Schleiferia</taxon>
    </lineage>
</organism>
<dbReference type="InterPro" id="IPR007492">
    <property type="entry name" value="LytTR_DNA-bd_dom"/>
</dbReference>